<dbReference type="PANTHER" id="PTHR13887:SF14">
    <property type="entry name" value="DISULFIDE BOND FORMATION PROTEIN D"/>
    <property type="match status" value="1"/>
</dbReference>
<name>A0A7W6P0A3_9HYPH</name>
<dbReference type="GO" id="GO:0016491">
    <property type="term" value="F:oxidoreductase activity"/>
    <property type="evidence" value="ECO:0007669"/>
    <property type="project" value="UniProtKB-KW"/>
</dbReference>
<dbReference type="Gene3D" id="3.40.30.10">
    <property type="entry name" value="Glutaredoxin"/>
    <property type="match status" value="1"/>
</dbReference>
<feature type="signal peptide" evidence="7">
    <location>
        <begin position="1"/>
        <end position="27"/>
    </location>
</feature>
<dbReference type="PROSITE" id="PS51352">
    <property type="entry name" value="THIOREDOXIN_2"/>
    <property type="match status" value="1"/>
</dbReference>
<dbReference type="InterPro" id="IPR036249">
    <property type="entry name" value="Thioredoxin-like_sf"/>
</dbReference>
<dbReference type="EMBL" id="JACIDU010000002">
    <property type="protein sequence ID" value="MBB4102233.1"/>
    <property type="molecule type" value="Genomic_DNA"/>
</dbReference>
<dbReference type="SUPFAM" id="SSF52833">
    <property type="entry name" value="Thioredoxin-like"/>
    <property type="match status" value="1"/>
</dbReference>
<evidence type="ECO:0000256" key="3">
    <source>
        <dbReference type="ARBA" id="ARBA00022729"/>
    </source>
</evidence>
<evidence type="ECO:0000313" key="10">
    <source>
        <dbReference type="Proteomes" id="UP000584824"/>
    </source>
</evidence>
<accession>A0A7W6P0A3</accession>
<dbReference type="InterPro" id="IPR013766">
    <property type="entry name" value="Thioredoxin_domain"/>
</dbReference>
<dbReference type="RefSeq" id="WP_183789554.1">
    <property type="nucleotide sequence ID" value="NZ_JACIDU010000002.1"/>
</dbReference>
<dbReference type="GO" id="GO:0016853">
    <property type="term" value="F:isomerase activity"/>
    <property type="evidence" value="ECO:0007669"/>
    <property type="project" value="UniProtKB-KW"/>
</dbReference>
<dbReference type="InterPro" id="IPR012336">
    <property type="entry name" value="Thioredoxin-like_fold"/>
</dbReference>
<dbReference type="PROSITE" id="PS51318">
    <property type="entry name" value="TAT"/>
    <property type="match status" value="1"/>
</dbReference>
<comment type="similarity">
    <text evidence="2">Belongs to the thioredoxin family. DsbA subfamily.</text>
</comment>
<organism evidence="9 10">
    <name type="scientific">Allorhizobium borbori</name>
    <dbReference type="NCBI Taxonomy" id="485907"/>
    <lineage>
        <taxon>Bacteria</taxon>
        <taxon>Pseudomonadati</taxon>
        <taxon>Pseudomonadota</taxon>
        <taxon>Alphaproteobacteria</taxon>
        <taxon>Hyphomicrobiales</taxon>
        <taxon>Rhizobiaceae</taxon>
        <taxon>Rhizobium/Agrobacterium group</taxon>
        <taxon>Allorhizobium</taxon>
    </lineage>
</organism>
<keyword evidence="4" id="KW-0560">Oxidoreductase</keyword>
<evidence type="ECO:0000259" key="8">
    <source>
        <dbReference type="PROSITE" id="PS51352"/>
    </source>
</evidence>
<comment type="function">
    <text evidence="1">May be required for disulfide bond formation in some proteins.</text>
</comment>
<dbReference type="Pfam" id="PF13462">
    <property type="entry name" value="Thioredoxin_4"/>
    <property type="match status" value="1"/>
</dbReference>
<dbReference type="CDD" id="cd03023">
    <property type="entry name" value="DsbA_Com1_like"/>
    <property type="match status" value="1"/>
</dbReference>
<evidence type="ECO:0000256" key="7">
    <source>
        <dbReference type="SAM" id="SignalP"/>
    </source>
</evidence>
<feature type="domain" description="Thioredoxin" evidence="8">
    <location>
        <begin position="5"/>
        <end position="202"/>
    </location>
</feature>
<protein>
    <submittedName>
        <fullName evidence="9">Protein-disulfide isomerase</fullName>
    </submittedName>
</protein>
<keyword evidence="3 7" id="KW-0732">Signal</keyword>
<evidence type="ECO:0000256" key="2">
    <source>
        <dbReference type="ARBA" id="ARBA00005791"/>
    </source>
</evidence>
<keyword evidence="9" id="KW-0413">Isomerase</keyword>
<evidence type="ECO:0000256" key="6">
    <source>
        <dbReference type="ARBA" id="ARBA00023284"/>
    </source>
</evidence>
<keyword evidence="6" id="KW-0676">Redox-active center</keyword>
<evidence type="ECO:0000256" key="4">
    <source>
        <dbReference type="ARBA" id="ARBA00023002"/>
    </source>
</evidence>
<evidence type="ECO:0000313" key="9">
    <source>
        <dbReference type="EMBL" id="MBB4102233.1"/>
    </source>
</evidence>
<keyword evidence="10" id="KW-1185">Reference proteome</keyword>
<evidence type="ECO:0000256" key="5">
    <source>
        <dbReference type="ARBA" id="ARBA00023157"/>
    </source>
</evidence>
<reference evidence="9 10" key="1">
    <citation type="submission" date="2020-08" db="EMBL/GenBank/DDBJ databases">
        <title>Genomic Encyclopedia of Type Strains, Phase IV (KMG-IV): sequencing the most valuable type-strain genomes for metagenomic binning, comparative biology and taxonomic classification.</title>
        <authorList>
            <person name="Goeker M."/>
        </authorList>
    </citation>
    <scope>NUCLEOTIDE SEQUENCE [LARGE SCALE GENOMIC DNA]</scope>
    <source>
        <strain evidence="9 10">DSM 26385</strain>
    </source>
</reference>
<dbReference type="AlphaFoldDB" id="A0A7W6P0A3"/>
<gene>
    <name evidence="9" type="ORF">GGQ66_000761</name>
</gene>
<proteinExistence type="inferred from homology"/>
<feature type="chain" id="PRO_5030808184" evidence="7">
    <location>
        <begin position="28"/>
        <end position="206"/>
    </location>
</feature>
<comment type="caution">
    <text evidence="9">The sequence shown here is derived from an EMBL/GenBank/DDBJ whole genome shotgun (WGS) entry which is preliminary data.</text>
</comment>
<dbReference type="InterPro" id="IPR006311">
    <property type="entry name" value="TAT_signal"/>
</dbReference>
<dbReference type="PANTHER" id="PTHR13887">
    <property type="entry name" value="GLUTATHIONE S-TRANSFERASE KAPPA"/>
    <property type="match status" value="1"/>
</dbReference>
<evidence type="ECO:0000256" key="1">
    <source>
        <dbReference type="ARBA" id="ARBA00003565"/>
    </source>
</evidence>
<keyword evidence="5" id="KW-1015">Disulfide bond</keyword>
<dbReference type="Proteomes" id="UP000584824">
    <property type="component" value="Unassembled WGS sequence"/>
</dbReference>
<sequence length="206" mass="22233">MLTRRQIIAAAPAAFAFAALGAGAAQALEISEKTVFFDPDAPVLGNPKGDVTVVEFFDYQCPYCKKNHPMIRDVVKADGNIRFLMKDWPILGDASVYAAQAALGAAQIGRYETAMEALMKFKGRLSPDSVKQTLVDAGLKMDDITAAVNKYNQKISGLLDRNYGQATAFEFVGTPSFVVGRTTYAGVLDDKMLKVAIAEARKKKAG</sequence>